<evidence type="ECO:0000256" key="2">
    <source>
        <dbReference type="SAM" id="MobiDB-lite"/>
    </source>
</evidence>
<accession>A0A0N4X192</accession>
<feature type="compositionally biased region" description="Low complexity" evidence="2">
    <location>
        <begin position="282"/>
        <end position="294"/>
    </location>
</feature>
<dbReference type="EMBL" id="UZAF01020316">
    <property type="protein sequence ID" value="VDO68738.1"/>
    <property type="molecule type" value="Genomic_DNA"/>
</dbReference>
<dbReference type="Proteomes" id="UP000268014">
    <property type="component" value="Unassembled WGS sequence"/>
</dbReference>
<evidence type="ECO:0000313" key="5">
    <source>
        <dbReference type="WBParaSite" id="HPLM_0001807601-mRNA-1"/>
    </source>
</evidence>
<evidence type="ECO:0000313" key="4">
    <source>
        <dbReference type="Proteomes" id="UP000268014"/>
    </source>
</evidence>
<keyword evidence="1" id="KW-0175">Coiled coil</keyword>
<sequence>MGELQETFKSNEVKVTLEGLRSSRKLQYLSVFTKEKLTSTTKTALLTEADKSFIKREKIMVAQQTLRPSEVLPDLLIGQDLLNQVIEHHNPVIKLPSGLVLTPTIFGDVQCGSLIVATPLISSKDYSKTDKNVCGAEALRANIREPTPTCPFAAKNDEDVFSSKNARYMFHALLNCVSDIKWKLNQMEDRLRRLDERMHTLDLRTKQVPQTEVFRPGAPHCPTVPTTRCCYMIGHQATDGQTWSTILQASTGRIAQKPINRPIPLEIHSSSHDQNDESPTYRARATTSRKPSSSSRKKADVPVRRQTPRAAKKQVLLNTSVSS</sequence>
<proteinExistence type="predicted"/>
<protein>
    <submittedName>
        <fullName evidence="3 5">Uncharacterized protein</fullName>
    </submittedName>
</protein>
<gene>
    <name evidence="3" type="ORF">HPLM_LOCUS18068</name>
</gene>
<reference evidence="3 4" key="2">
    <citation type="submission" date="2018-11" db="EMBL/GenBank/DDBJ databases">
        <authorList>
            <consortium name="Pathogen Informatics"/>
        </authorList>
    </citation>
    <scope>NUCLEOTIDE SEQUENCE [LARGE SCALE GENOMIC DNA]</scope>
    <source>
        <strain evidence="3 4">MHpl1</strain>
    </source>
</reference>
<feature type="coiled-coil region" evidence="1">
    <location>
        <begin position="177"/>
        <end position="204"/>
    </location>
</feature>
<reference evidence="5" key="1">
    <citation type="submission" date="2017-02" db="UniProtKB">
        <authorList>
            <consortium name="WormBaseParasite"/>
        </authorList>
    </citation>
    <scope>IDENTIFICATION</scope>
</reference>
<dbReference type="AlphaFoldDB" id="A0A0N4X192"/>
<name>A0A0N4X192_HAEPC</name>
<keyword evidence="4" id="KW-1185">Reference proteome</keyword>
<evidence type="ECO:0000256" key="1">
    <source>
        <dbReference type="SAM" id="Coils"/>
    </source>
</evidence>
<feature type="region of interest" description="Disordered" evidence="2">
    <location>
        <begin position="265"/>
        <end position="323"/>
    </location>
</feature>
<evidence type="ECO:0000313" key="3">
    <source>
        <dbReference type="EMBL" id="VDO68738.1"/>
    </source>
</evidence>
<dbReference type="WBParaSite" id="HPLM_0001807601-mRNA-1">
    <property type="protein sequence ID" value="HPLM_0001807601-mRNA-1"/>
    <property type="gene ID" value="HPLM_0001807601"/>
</dbReference>
<organism evidence="5">
    <name type="scientific">Haemonchus placei</name>
    <name type="common">Barber's pole worm</name>
    <dbReference type="NCBI Taxonomy" id="6290"/>
    <lineage>
        <taxon>Eukaryota</taxon>
        <taxon>Metazoa</taxon>
        <taxon>Ecdysozoa</taxon>
        <taxon>Nematoda</taxon>
        <taxon>Chromadorea</taxon>
        <taxon>Rhabditida</taxon>
        <taxon>Rhabditina</taxon>
        <taxon>Rhabditomorpha</taxon>
        <taxon>Strongyloidea</taxon>
        <taxon>Trichostrongylidae</taxon>
        <taxon>Haemonchus</taxon>
    </lineage>
</organism>
<dbReference type="OMA" id="RANIREP"/>